<name>A0A8S1UCE0_9CILI</name>
<evidence type="ECO:0000313" key="1">
    <source>
        <dbReference type="EMBL" id="CAD8161807.1"/>
    </source>
</evidence>
<evidence type="ECO:0000313" key="2">
    <source>
        <dbReference type="Proteomes" id="UP000689195"/>
    </source>
</evidence>
<dbReference type="EMBL" id="CAJJDO010000037">
    <property type="protein sequence ID" value="CAD8161807.1"/>
    <property type="molecule type" value="Genomic_DNA"/>
</dbReference>
<organism evidence="1 2">
    <name type="scientific">Paramecium pentaurelia</name>
    <dbReference type="NCBI Taxonomy" id="43138"/>
    <lineage>
        <taxon>Eukaryota</taxon>
        <taxon>Sar</taxon>
        <taxon>Alveolata</taxon>
        <taxon>Ciliophora</taxon>
        <taxon>Intramacronucleata</taxon>
        <taxon>Oligohymenophorea</taxon>
        <taxon>Peniculida</taxon>
        <taxon>Parameciidae</taxon>
        <taxon>Paramecium</taxon>
    </lineage>
</organism>
<accession>A0A8S1UCE0</accession>
<keyword evidence="2" id="KW-1185">Reference proteome</keyword>
<reference evidence="1" key="1">
    <citation type="submission" date="2021-01" db="EMBL/GenBank/DDBJ databases">
        <authorList>
            <consortium name="Genoscope - CEA"/>
            <person name="William W."/>
        </authorList>
    </citation>
    <scope>NUCLEOTIDE SEQUENCE</scope>
</reference>
<protein>
    <submittedName>
        <fullName evidence="1">Uncharacterized protein</fullName>
    </submittedName>
</protein>
<gene>
    <name evidence="1" type="ORF">PPENT_87.1.T0370034</name>
</gene>
<comment type="caution">
    <text evidence="1">The sequence shown here is derived from an EMBL/GenBank/DDBJ whole genome shotgun (WGS) entry which is preliminary data.</text>
</comment>
<sequence length="254" mass="30706">MILQIKIRWVQKKLLKWKENLFFIVFQKCSKFQIWLIKNNQVKTIFDDQMKYQHIQLSSLFFINDVQFFEPNNLTSDLFLMQMIFISKYNLQVLYLQIYLVQFENSIPIIVTSKSNSKSSIDYRIKILQFNPDVTLSFQSINQQFINQSLANTRDNIKLTTFKQQYSLFLQNLFELKVQINAHSYYTYEICNTSLHFFDLSNLFCNLTKPKRLYDFIKIIHQGLIQNLNQSIYIQFENQFIQKKCYNQMFQNSK</sequence>
<dbReference type="AlphaFoldDB" id="A0A8S1UCE0"/>
<dbReference type="Proteomes" id="UP000689195">
    <property type="component" value="Unassembled WGS sequence"/>
</dbReference>
<proteinExistence type="predicted"/>